<dbReference type="InterPro" id="IPR011333">
    <property type="entry name" value="SKP1/BTB/POZ_sf"/>
</dbReference>
<dbReference type="SUPFAM" id="SSF54695">
    <property type="entry name" value="POZ domain"/>
    <property type="match status" value="1"/>
</dbReference>
<dbReference type="EMBL" id="BGPR01000306">
    <property type="protein sequence ID" value="GBM11905.1"/>
    <property type="molecule type" value="Genomic_DNA"/>
</dbReference>
<evidence type="ECO:0000313" key="4">
    <source>
        <dbReference type="Proteomes" id="UP000499080"/>
    </source>
</evidence>
<organism evidence="3 4">
    <name type="scientific">Araneus ventricosus</name>
    <name type="common">Orbweaver spider</name>
    <name type="synonym">Epeira ventricosa</name>
    <dbReference type="NCBI Taxonomy" id="182803"/>
    <lineage>
        <taxon>Eukaryota</taxon>
        <taxon>Metazoa</taxon>
        <taxon>Ecdysozoa</taxon>
        <taxon>Arthropoda</taxon>
        <taxon>Chelicerata</taxon>
        <taxon>Arachnida</taxon>
        <taxon>Araneae</taxon>
        <taxon>Araneomorphae</taxon>
        <taxon>Entelegynae</taxon>
        <taxon>Araneoidea</taxon>
        <taxon>Araneidae</taxon>
        <taxon>Araneus</taxon>
    </lineage>
</organism>
<evidence type="ECO:0000259" key="1">
    <source>
        <dbReference type="PROSITE" id="PS50097"/>
    </source>
</evidence>
<name>A0A4Y2D8J9_ARAVE</name>
<dbReference type="Pfam" id="PF00917">
    <property type="entry name" value="MATH"/>
    <property type="match status" value="1"/>
</dbReference>
<keyword evidence="4" id="KW-1185">Reference proteome</keyword>
<accession>A0A4Y2D8J9</accession>
<feature type="domain" description="MATH" evidence="2">
    <location>
        <begin position="11"/>
        <end position="140"/>
    </location>
</feature>
<proteinExistence type="predicted"/>
<dbReference type="PANTHER" id="PTHR24413">
    <property type="entry name" value="SPECKLE-TYPE POZ PROTEIN"/>
    <property type="match status" value="1"/>
</dbReference>
<dbReference type="PROSITE" id="PS50097">
    <property type="entry name" value="BTB"/>
    <property type="match status" value="1"/>
</dbReference>
<dbReference type="CDD" id="cd18186">
    <property type="entry name" value="BTB_POZ_ZBTB_KLHL-like"/>
    <property type="match status" value="1"/>
</dbReference>
<dbReference type="InterPro" id="IPR008974">
    <property type="entry name" value="TRAF-like"/>
</dbReference>
<dbReference type="SMART" id="SM00225">
    <property type="entry name" value="BTB"/>
    <property type="match status" value="1"/>
</dbReference>
<dbReference type="PROSITE" id="PS50144">
    <property type="entry name" value="MATH"/>
    <property type="match status" value="1"/>
</dbReference>
<evidence type="ECO:0000313" key="3">
    <source>
        <dbReference type="EMBL" id="GBM11905.1"/>
    </source>
</evidence>
<protein>
    <submittedName>
        <fullName evidence="3">Speckle-type POZ protein B</fullName>
    </submittedName>
</protein>
<dbReference type="InterPro" id="IPR002083">
    <property type="entry name" value="MATH/TRAF_dom"/>
</dbReference>
<dbReference type="Gene3D" id="2.60.210.10">
    <property type="entry name" value="Apoptosis, Tumor Necrosis Factor Receptor Associated Protein 2, Chain A"/>
    <property type="match status" value="1"/>
</dbReference>
<dbReference type="SUPFAM" id="SSF49599">
    <property type="entry name" value="TRAF domain-like"/>
    <property type="match status" value="1"/>
</dbReference>
<dbReference type="Pfam" id="PF00651">
    <property type="entry name" value="BTB"/>
    <property type="match status" value="1"/>
</dbReference>
<dbReference type="Proteomes" id="UP000499080">
    <property type="component" value="Unassembled WGS sequence"/>
</dbReference>
<dbReference type="AlphaFoldDB" id="A0A4Y2D8J9"/>
<dbReference type="Gene3D" id="1.25.40.420">
    <property type="match status" value="1"/>
</dbReference>
<dbReference type="Gene3D" id="3.30.710.10">
    <property type="entry name" value="Potassium Channel Kv1.1, Chain A"/>
    <property type="match status" value="1"/>
</dbReference>
<evidence type="ECO:0000259" key="2">
    <source>
        <dbReference type="PROSITE" id="PS50144"/>
    </source>
</evidence>
<dbReference type="InterPro" id="IPR000210">
    <property type="entry name" value="BTB/POZ_dom"/>
</dbReference>
<dbReference type="OrthoDB" id="6359816at2759"/>
<reference evidence="3 4" key="1">
    <citation type="journal article" date="2019" name="Sci. Rep.">
        <title>Orb-weaving spider Araneus ventricosus genome elucidates the spidroin gene catalogue.</title>
        <authorList>
            <person name="Kono N."/>
            <person name="Nakamura H."/>
            <person name="Ohtoshi R."/>
            <person name="Moran D.A.P."/>
            <person name="Shinohara A."/>
            <person name="Yoshida Y."/>
            <person name="Fujiwara M."/>
            <person name="Mori M."/>
            <person name="Tomita M."/>
            <person name="Arakawa K."/>
        </authorList>
    </citation>
    <scope>NUCLEOTIDE SEQUENCE [LARGE SCALE GENOMIC DNA]</scope>
</reference>
<gene>
    <name evidence="3" type="primary">spop-b_51</name>
    <name evidence="3" type="ORF">AVEN_209609_1</name>
</gene>
<dbReference type="GO" id="GO:0030163">
    <property type="term" value="P:protein catabolic process"/>
    <property type="evidence" value="ECO:0007669"/>
    <property type="project" value="UniProtKB-ARBA"/>
</dbReference>
<comment type="caution">
    <text evidence="3">The sequence shown here is derived from an EMBL/GenBank/DDBJ whole genome shotgun (WGS) entry which is preliminary data.</text>
</comment>
<feature type="domain" description="BTB" evidence="1">
    <location>
        <begin position="346"/>
        <end position="413"/>
    </location>
</feature>
<sequence>MACQNNTNRKEFTFIWILENFEYCWQKTGNSLKSPTFIVDTFERTKWSLSIKPRGYDSDRWISLYLRREEDSKGSATIELDYEIAFVASDGSELTSQSEYKHTFLKDGSWGFPKFEERETVFAKRSKFLPQGVLTMRCRMWMSKKKVKKDGLCIARTRIGVERQTFLWRIKKFSTFDVCREKTYRLKSTSDDKPIVSLNLCFSKNRSSHTIFIKFVNSNESIEFSTFQSSLVDAHGEYVNCGKQEFWFSPAIRGEECALSLSKDTLMDNKSLYLPKDALTLHCEYAFYTGVVFEGVEATNYGCSNSFITNNMVPENIKTASGEKSNSDTSDLKTDLSSLQKENILCDVKLCTDSEAFPAHWIILSARSPVFRAMFKSDMKKKAKDRIVIEDLKPDIVRRMLLYMYTDSLEELQWQTASDLYVAAGKYQIMSLKNKCTSFLKTNLSLSNACKVLLLADLHQDKEIKSAAQDFILENDKSIINSIEWKLLMEANVSLAAETMLLRYKE</sequence>